<dbReference type="EC" id="2.4.1.305" evidence="3"/>
<dbReference type="InterPro" id="IPR029044">
    <property type="entry name" value="Nucleotide-diphossugar_trans"/>
</dbReference>
<keyword evidence="1" id="KW-1133">Transmembrane helix</keyword>
<keyword evidence="1" id="KW-0812">Transmembrane</keyword>
<sequence length="348" mass="38014">MAQDLRVTSKSEIGEGQNVTGKETTAPVISVIIPTFHRPNGALNAVGSVLAQIGAPPFEIILVDNDAEKSAEPAAKVLSEAANQHKSGPVPFTYAVEPAAGVANARNTAVALACGTFIAFLDDDEVATPDWLANLMKAQAETGAEVVFGPIEARVPANHRVPSDYFKAFFSRLLNGPTRLIEIPYGCGNCLLHRDKVLSGTQPFNPKANETGGEDDILWREVVSKGYRFGWAADAWVYEDVPPHRATWHYLTQRAFAFGHNATGQWYNRADRNYLRMVLAMAKGVVQAVILAPLVALLWLTGHAKLAWAYDKMWRGIGKVFWFGPFRVGFYGAAARRKGLVQTHNNQA</sequence>
<evidence type="ECO:0000313" key="4">
    <source>
        <dbReference type="Proteomes" id="UP000245086"/>
    </source>
</evidence>
<dbReference type="Gene3D" id="3.90.550.10">
    <property type="entry name" value="Spore Coat Polysaccharide Biosynthesis Protein SpsA, Chain A"/>
    <property type="match status" value="1"/>
</dbReference>
<evidence type="ECO:0000256" key="1">
    <source>
        <dbReference type="SAM" id="Phobius"/>
    </source>
</evidence>
<dbReference type="PANTHER" id="PTHR43685">
    <property type="entry name" value="GLYCOSYLTRANSFERASE"/>
    <property type="match status" value="1"/>
</dbReference>
<dbReference type="InterPro" id="IPR050834">
    <property type="entry name" value="Glycosyltransf_2"/>
</dbReference>
<dbReference type="AlphaFoldDB" id="A0A2P2E697"/>
<evidence type="ECO:0000259" key="2">
    <source>
        <dbReference type="Pfam" id="PF00535"/>
    </source>
</evidence>
<dbReference type="InterPro" id="IPR001173">
    <property type="entry name" value="Glyco_trans_2-like"/>
</dbReference>
<proteinExistence type="predicted"/>
<accession>A0A2P2E697</accession>
<dbReference type="PANTHER" id="PTHR43685:SF2">
    <property type="entry name" value="GLYCOSYLTRANSFERASE 2-LIKE DOMAIN-CONTAINING PROTEIN"/>
    <property type="match status" value="1"/>
</dbReference>
<dbReference type="EMBL" id="BFBR01000001">
    <property type="protein sequence ID" value="GBF56593.1"/>
    <property type="molecule type" value="Genomic_DNA"/>
</dbReference>
<dbReference type="CDD" id="cd00761">
    <property type="entry name" value="Glyco_tranf_GTA_type"/>
    <property type="match status" value="1"/>
</dbReference>
<keyword evidence="4" id="KW-1185">Reference proteome</keyword>
<dbReference type="Proteomes" id="UP000245086">
    <property type="component" value="Unassembled WGS sequence"/>
</dbReference>
<feature type="domain" description="Glycosyltransferase 2-like" evidence="2">
    <location>
        <begin position="30"/>
        <end position="198"/>
    </location>
</feature>
<feature type="transmembrane region" description="Helical" evidence="1">
    <location>
        <begin position="313"/>
        <end position="334"/>
    </location>
</feature>
<reference evidence="3 4" key="1">
    <citation type="journal article" date="2018" name="Genome Announc.">
        <title>Draft Genome Sequence of "Candidatus Phycosocius bacilliformis," an Alphaproteobacterial Ectosymbiont of the Hydrocarbon-Producing Green Alga Botryococcus braunii.</title>
        <authorList>
            <person name="Tanabe Y."/>
            <person name="Yamaguchi H."/>
            <person name="Watanabe M.M."/>
        </authorList>
    </citation>
    <scope>NUCLEOTIDE SEQUENCE [LARGE SCALE GENOMIC DNA]</scope>
    <source>
        <strain evidence="3 4">BOTRYCO-2</strain>
    </source>
</reference>
<name>A0A2P2E697_9PROT</name>
<dbReference type="GO" id="GO:0016757">
    <property type="term" value="F:glycosyltransferase activity"/>
    <property type="evidence" value="ECO:0007669"/>
    <property type="project" value="UniProtKB-KW"/>
</dbReference>
<protein>
    <submittedName>
        <fullName evidence="3">UDP-Glc:alpha-D-GlcNAc-diphosphoundecaprenol beta-1,3-glucosyltransferase WfgD</fullName>
        <ecNumber evidence="3">2.4.1.305</ecNumber>
    </submittedName>
</protein>
<gene>
    <name evidence="3" type="primary">wfgD</name>
    <name evidence="3" type="ORF">PbB2_00250</name>
</gene>
<organism evidence="3 4">
    <name type="scientific">Candidatus Phycosocius bacilliformis</name>
    <dbReference type="NCBI Taxonomy" id="1445552"/>
    <lineage>
        <taxon>Bacteria</taxon>
        <taxon>Pseudomonadati</taxon>
        <taxon>Pseudomonadota</taxon>
        <taxon>Alphaproteobacteria</taxon>
        <taxon>Caulobacterales</taxon>
        <taxon>Caulobacterales incertae sedis</taxon>
        <taxon>Candidatus Phycosocius</taxon>
    </lineage>
</organism>
<keyword evidence="3" id="KW-0808">Transferase</keyword>
<dbReference type="SUPFAM" id="SSF53448">
    <property type="entry name" value="Nucleotide-diphospho-sugar transferases"/>
    <property type="match status" value="1"/>
</dbReference>
<dbReference type="Pfam" id="PF00535">
    <property type="entry name" value="Glycos_transf_2"/>
    <property type="match status" value="1"/>
</dbReference>
<keyword evidence="1" id="KW-0472">Membrane</keyword>
<keyword evidence="3" id="KW-0328">Glycosyltransferase</keyword>
<evidence type="ECO:0000313" key="3">
    <source>
        <dbReference type="EMBL" id="GBF56593.1"/>
    </source>
</evidence>
<feature type="transmembrane region" description="Helical" evidence="1">
    <location>
        <begin position="278"/>
        <end position="301"/>
    </location>
</feature>
<comment type="caution">
    <text evidence="3">The sequence shown here is derived from an EMBL/GenBank/DDBJ whole genome shotgun (WGS) entry which is preliminary data.</text>
</comment>